<dbReference type="Proteomes" id="UP000198211">
    <property type="component" value="Unassembled WGS sequence"/>
</dbReference>
<dbReference type="OrthoDB" id="10483352at2759"/>
<comment type="caution">
    <text evidence="2">The sequence shown here is derived from an EMBL/GenBank/DDBJ whole genome shotgun (WGS) entry which is preliminary data.</text>
</comment>
<protein>
    <submittedName>
        <fullName evidence="2">RxLR effector protein</fullName>
    </submittedName>
</protein>
<keyword evidence="1" id="KW-0732">Signal</keyword>
<evidence type="ECO:0000313" key="2">
    <source>
        <dbReference type="EMBL" id="OWZ18894.1"/>
    </source>
</evidence>
<keyword evidence="3" id="KW-1185">Reference proteome</keyword>
<dbReference type="AlphaFoldDB" id="A0A225WN13"/>
<proteinExistence type="predicted"/>
<feature type="chain" id="PRO_5012623891" evidence="1">
    <location>
        <begin position="23"/>
        <end position="111"/>
    </location>
</feature>
<evidence type="ECO:0000313" key="3">
    <source>
        <dbReference type="Proteomes" id="UP000198211"/>
    </source>
</evidence>
<organism evidence="2 3">
    <name type="scientific">Phytophthora megakarya</name>
    <dbReference type="NCBI Taxonomy" id="4795"/>
    <lineage>
        <taxon>Eukaryota</taxon>
        <taxon>Sar</taxon>
        <taxon>Stramenopiles</taxon>
        <taxon>Oomycota</taxon>
        <taxon>Peronosporomycetes</taxon>
        <taxon>Peronosporales</taxon>
        <taxon>Peronosporaceae</taxon>
        <taxon>Phytophthora</taxon>
    </lineage>
</organism>
<reference evidence="3" key="1">
    <citation type="submission" date="2017-03" db="EMBL/GenBank/DDBJ databases">
        <title>Phytopthora megakarya and P. palmivora, two closely related causual agents of cacao black pod achieved similar genome size and gene model numbers by different mechanisms.</title>
        <authorList>
            <person name="Ali S."/>
            <person name="Shao J."/>
            <person name="Larry D.J."/>
            <person name="Kronmiller B."/>
            <person name="Shen D."/>
            <person name="Strem M.D."/>
            <person name="Melnick R.L."/>
            <person name="Guiltinan M.J."/>
            <person name="Tyler B.M."/>
            <person name="Meinhardt L.W."/>
            <person name="Bailey B.A."/>
        </authorList>
    </citation>
    <scope>NUCLEOTIDE SEQUENCE [LARGE SCALE GENOMIC DNA]</scope>
    <source>
        <strain evidence="3">zdho120</strain>
    </source>
</reference>
<sequence length="111" mass="11933">MRFNVFIALLVTTFIICNPTFGTAEMVANVAEVRRLRAEGSPKTHKPQIKFVSEAMVQGAVKNPKSWPRLKKFAKITLGATVGALAIYGAYKLMTKETAAAVDATTTTGSA</sequence>
<gene>
    <name evidence="2" type="ORF">PHMEG_0006945</name>
</gene>
<accession>A0A225WN13</accession>
<dbReference type="EMBL" id="NBNE01000520">
    <property type="protein sequence ID" value="OWZ18894.1"/>
    <property type="molecule type" value="Genomic_DNA"/>
</dbReference>
<name>A0A225WN13_9STRA</name>
<evidence type="ECO:0000256" key="1">
    <source>
        <dbReference type="SAM" id="SignalP"/>
    </source>
</evidence>
<feature type="signal peptide" evidence="1">
    <location>
        <begin position="1"/>
        <end position="22"/>
    </location>
</feature>